<feature type="region of interest" description="Disordered" evidence="1">
    <location>
        <begin position="93"/>
        <end position="151"/>
    </location>
</feature>
<sequence>MTPTIPGLFPCTSLLNNMKVTSPHEISHSHEEPAFVPSYKTRECDSARPQSKCHTSKAYFRFLGSVCRWNPKRNHRAVRAYLAIRGVSQRFAEPTHRSAGGKKEGERIGEVEETENSGSVVSDLQRAPINRAALQDDRSSSTEVPSPRVRKHQMDKWRKALSGCYIYDVSSAHVAQKRTMKECDGTFG</sequence>
<feature type="compositionally biased region" description="Basic and acidic residues" evidence="1">
    <location>
        <begin position="93"/>
        <end position="110"/>
    </location>
</feature>
<keyword evidence="2" id="KW-1185">Reference proteome</keyword>
<accession>A0A1I7ZB79</accession>
<evidence type="ECO:0000313" key="3">
    <source>
        <dbReference type="WBParaSite" id="L893_g24699.t1"/>
    </source>
</evidence>
<organism evidence="2 3">
    <name type="scientific">Steinernema glaseri</name>
    <dbReference type="NCBI Taxonomy" id="37863"/>
    <lineage>
        <taxon>Eukaryota</taxon>
        <taxon>Metazoa</taxon>
        <taxon>Ecdysozoa</taxon>
        <taxon>Nematoda</taxon>
        <taxon>Chromadorea</taxon>
        <taxon>Rhabditida</taxon>
        <taxon>Tylenchina</taxon>
        <taxon>Panagrolaimomorpha</taxon>
        <taxon>Strongyloidoidea</taxon>
        <taxon>Steinernematidae</taxon>
        <taxon>Steinernema</taxon>
    </lineage>
</organism>
<name>A0A1I7ZB79_9BILA</name>
<dbReference type="Proteomes" id="UP000095287">
    <property type="component" value="Unplaced"/>
</dbReference>
<evidence type="ECO:0000256" key="1">
    <source>
        <dbReference type="SAM" id="MobiDB-lite"/>
    </source>
</evidence>
<reference evidence="3" key="1">
    <citation type="submission" date="2016-11" db="UniProtKB">
        <authorList>
            <consortium name="WormBaseParasite"/>
        </authorList>
    </citation>
    <scope>IDENTIFICATION</scope>
</reference>
<evidence type="ECO:0000313" key="2">
    <source>
        <dbReference type="Proteomes" id="UP000095287"/>
    </source>
</evidence>
<proteinExistence type="predicted"/>
<protein>
    <submittedName>
        <fullName evidence="3">Uncharacterized protein</fullName>
    </submittedName>
</protein>
<dbReference type="AlphaFoldDB" id="A0A1I7ZB79"/>
<dbReference type="WBParaSite" id="L893_g24699.t1">
    <property type="protein sequence ID" value="L893_g24699.t1"/>
    <property type="gene ID" value="L893_g24699"/>
</dbReference>